<dbReference type="Proteomes" id="UP000807504">
    <property type="component" value="Unassembled WGS sequence"/>
</dbReference>
<dbReference type="PANTHER" id="PTHR11214:SF314">
    <property type="entry name" value="HEXOSYLTRANSFERASE"/>
    <property type="match status" value="1"/>
</dbReference>
<evidence type="ECO:0000313" key="13">
    <source>
        <dbReference type="Proteomes" id="UP000807504"/>
    </source>
</evidence>
<reference evidence="12" key="1">
    <citation type="journal article" date="2020" name="bioRxiv">
        <title>Chromosome-level reference genome of the European wasp spider Argiope bruennichi: a resource for studies on range expansion and evolutionary adaptation.</title>
        <authorList>
            <person name="Sheffer M.M."/>
            <person name="Hoppe A."/>
            <person name="Krehenwinkel H."/>
            <person name="Uhl G."/>
            <person name="Kuss A.W."/>
            <person name="Jensen L."/>
            <person name="Jensen C."/>
            <person name="Gillespie R.G."/>
            <person name="Hoff K.J."/>
            <person name="Prost S."/>
        </authorList>
    </citation>
    <scope>NUCLEOTIDE SEQUENCE</scope>
</reference>
<evidence type="ECO:0000256" key="11">
    <source>
        <dbReference type="RuleBase" id="RU363063"/>
    </source>
</evidence>
<reference evidence="12" key="2">
    <citation type="submission" date="2020-06" db="EMBL/GenBank/DDBJ databases">
        <authorList>
            <person name="Sheffer M."/>
        </authorList>
    </citation>
    <scope>NUCLEOTIDE SEQUENCE</scope>
</reference>
<dbReference type="InterPro" id="IPR002659">
    <property type="entry name" value="Glyco_trans_31"/>
</dbReference>
<dbReference type="GO" id="GO:0016758">
    <property type="term" value="F:hexosyltransferase activity"/>
    <property type="evidence" value="ECO:0007669"/>
    <property type="project" value="InterPro"/>
</dbReference>
<comment type="subcellular location">
    <subcellularLocation>
        <location evidence="1 11">Golgi apparatus membrane</location>
        <topology evidence="1 11">Single-pass type II membrane protein</topology>
    </subcellularLocation>
</comment>
<evidence type="ECO:0000256" key="2">
    <source>
        <dbReference type="ARBA" id="ARBA00008661"/>
    </source>
</evidence>
<keyword evidence="4" id="KW-0808">Transferase</keyword>
<keyword evidence="13" id="KW-1185">Reference proteome</keyword>
<sequence length="435" mass="50969">MVDKKREIKGVSSVFPWDFFFTYLMCRNKPLRNSAIASKSHEKLRFAFVILICSIFLFIICSELYIVQHSVQVFSSHQYKTQSFSTNRLVLAIRSKIIEIEENLGISGKYKNKTKKDSVKFLSEHDEYHRFLDESKKNSNKTFFFFNDTETFHKLFLAWLESRSNTEMPFNISFTLNHENVCEDHGQTLSILIAVTSSATHMESRAAIRETWGGYAREKGAKVVFFLGLPKNPKYRTRIWDENTKFHDIIQASFLDTYANLTLKTISVLKWVSEACSLVKYVLKVDDDVFINVENFLNITEVKNHSKAILGELAHEWHPVRSTKNKWFTSYNEYPFNIYPNFVFGPSYLLNGDTINLLYNASIKMKLFHLEDVYITGFVAEKVNIQRINLPAMFNTPRDLQPCNFRNLLSSHGHTPPDMRRHWMWLTRRNFKCES</sequence>
<evidence type="ECO:0000256" key="6">
    <source>
        <dbReference type="ARBA" id="ARBA00022968"/>
    </source>
</evidence>
<dbReference type="EMBL" id="JABXBU010000011">
    <property type="protein sequence ID" value="KAF8790186.1"/>
    <property type="molecule type" value="Genomic_DNA"/>
</dbReference>
<dbReference type="AlphaFoldDB" id="A0A8T0FGS7"/>
<keyword evidence="6 11" id="KW-0735">Signal-anchor</keyword>
<gene>
    <name evidence="12" type="ORF">HNY73_005248</name>
</gene>
<dbReference type="Pfam" id="PF01762">
    <property type="entry name" value="Galactosyl_T"/>
    <property type="match status" value="1"/>
</dbReference>
<keyword evidence="10" id="KW-0325">Glycoprotein</keyword>
<protein>
    <recommendedName>
        <fullName evidence="11">Hexosyltransferase</fullName>
        <ecNumber evidence="11">2.4.1.-</ecNumber>
    </recommendedName>
</protein>
<evidence type="ECO:0000256" key="1">
    <source>
        <dbReference type="ARBA" id="ARBA00004323"/>
    </source>
</evidence>
<accession>A0A8T0FGS7</accession>
<dbReference type="Gene3D" id="3.90.550.50">
    <property type="match status" value="1"/>
</dbReference>
<dbReference type="GO" id="GO:0006493">
    <property type="term" value="P:protein O-linked glycosylation"/>
    <property type="evidence" value="ECO:0007669"/>
    <property type="project" value="TreeGrafter"/>
</dbReference>
<keyword evidence="9 11" id="KW-0472">Membrane</keyword>
<organism evidence="12 13">
    <name type="scientific">Argiope bruennichi</name>
    <name type="common">Wasp spider</name>
    <name type="synonym">Aranea bruennichi</name>
    <dbReference type="NCBI Taxonomy" id="94029"/>
    <lineage>
        <taxon>Eukaryota</taxon>
        <taxon>Metazoa</taxon>
        <taxon>Ecdysozoa</taxon>
        <taxon>Arthropoda</taxon>
        <taxon>Chelicerata</taxon>
        <taxon>Arachnida</taxon>
        <taxon>Araneae</taxon>
        <taxon>Araneomorphae</taxon>
        <taxon>Entelegynae</taxon>
        <taxon>Araneoidea</taxon>
        <taxon>Araneidae</taxon>
        <taxon>Argiope</taxon>
    </lineage>
</organism>
<evidence type="ECO:0000256" key="10">
    <source>
        <dbReference type="ARBA" id="ARBA00023180"/>
    </source>
</evidence>
<evidence type="ECO:0000256" key="7">
    <source>
        <dbReference type="ARBA" id="ARBA00022989"/>
    </source>
</evidence>
<evidence type="ECO:0000256" key="9">
    <source>
        <dbReference type="ARBA" id="ARBA00023136"/>
    </source>
</evidence>
<evidence type="ECO:0000256" key="5">
    <source>
        <dbReference type="ARBA" id="ARBA00022692"/>
    </source>
</evidence>
<evidence type="ECO:0000256" key="4">
    <source>
        <dbReference type="ARBA" id="ARBA00022679"/>
    </source>
</evidence>
<keyword evidence="3 11" id="KW-0328">Glycosyltransferase</keyword>
<evidence type="ECO:0000256" key="8">
    <source>
        <dbReference type="ARBA" id="ARBA00023034"/>
    </source>
</evidence>
<comment type="similarity">
    <text evidence="2 11">Belongs to the glycosyltransferase 31 family.</text>
</comment>
<comment type="caution">
    <text evidence="12">The sequence shown here is derived from an EMBL/GenBank/DDBJ whole genome shotgun (WGS) entry which is preliminary data.</text>
</comment>
<evidence type="ECO:0000256" key="3">
    <source>
        <dbReference type="ARBA" id="ARBA00022676"/>
    </source>
</evidence>
<dbReference type="EC" id="2.4.1.-" evidence="11"/>
<dbReference type="FunFam" id="3.90.550.50:FF:000001">
    <property type="entry name" value="Hexosyltransferase"/>
    <property type="match status" value="1"/>
</dbReference>
<evidence type="ECO:0000313" key="12">
    <source>
        <dbReference type="EMBL" id="KAF8790186.1"/>
    </source>
</evidence>
<keyword evidence="8 11" id="KW-0333">Golgi apparatus</keyword>
<dbReference type="PANTHER" id="PTHR11214">
    <property type="entry name" value="BETA-1,3-N-ACETYLGLUCOSAMINYLTRANSFERASE"/>
    <property type="match status" value="1"/>
</dbReference>
<keyword evidence="7 11" id="KW-1133">Transmembrane helix</keyword>
<dbReference type="GO" id="GO:0000139">
    <property type="term" value="C:Golgi membrane"/>
    <property type="evidence" value="ECO:0007669"/>
    <property type="project" value="UniProtKB-SubCell"/>
</dbReference>
<name>A0A8T0FGS7_ARGBR</name>
<keyword evidence="5 11" id="KW-0812">Transmembrane</keyword>
<proteinExistence type="inferred from homology"/>
<feature type="transmembrane region" description="Helical" evidence="11">
    <location>
        <begin position="46"/>
        <end position="67"/>
    </location>
</feature>